<sequence>MKITVCGGVKFANKLVEICQQLKELGHEPLMHKEMYRIADGTAQELITEIGEDHGAAKRKYNFIKIWHDLIASGDAQLVCNFDKNGIKNYIGGNTLMEMGFAHVNGKKIFLLNSIPEEVSYVDEIKAMVDVVLDGDLSKIE</sequence>
<proteinExistence type="predicted"/>
<evidence type="ECO:0000313" key="1">
    <source>
        <dbReference type="EMBL" id="OGY42239.1"/>
    </source>
</evidence>
<dbReference type="EMBL" id="MHIA01000016">
    <property type="protein sequence ID" value="OGY42239.1"/>
    <property type="molecule type" value="Genomic_DNA"/>
</dbReference>
<evidence type="ECO:0008006" key="3">
    <source>
        <dbReference type="Google" id="ProtNLM"/>
    </source>
</evidence>
<organism evidence="1 2">
    <name type="scientific">Candidatus Buchananbacteria bacterium RBG_13_39_9</name>
    <dbReference type="NCBI Taxonomy" id="1797531"/>
    <lineage>
        <taxon>Bacteria</taxon>
        <taxon>Candidatus Buchananiibacteriota</taxon>
    </lineage>
</organism>
<name>A0A1G1XQ71_9BACT</name>
<evidence type="ECO:0000313" key="2">
    <source>
        <dbReference type="Proteomes" id="UP000176260"/>
    </source>
</evidence>
<dbReference type="AlphaFoldDB" id="A0A1G1XQ71"/>
<dbReference type="Proteomes" id="UP000176260">
    <property type="component" value="Unassembled WGS sequence"/>
</dbReference>
<protein>
    <recommendedName>
        <fullName evidence="3">Nucleoside 2-deoxyribosyltransferase</fullName>
    </recommendedName>
</protein>
<reference evidence="1 2" key="1">
    <citation type="journal article" date="2016" name="Nat. Commun.">
        <title>Thousands of microbial genomes shed light on interconnected biogeochemical processes in an aquifer system.</title>
        <authorList>
            <person name="Anantharaman K."/>
            <person name="Brown C.T."/>
            <person name="Hug L.A."/>
            <person name="Sharon I."/>
            <person name="Castelle C.J."/>
            <person name="Probst A.J."/>
            <person name="Thomas B.C."/>
            <person name="Singh A."/>
            <person name="Wilkins M.J."/>
            <person name="Karaoz U."/>
            <person name="Brodie E.L."/>
            <person name="Williams K.H."/>
            <person name="Hubbard S.S."/>
            <person name="Banfield J.F."/>
        </authorList>
    </citation>
    <scope>NUCLEOTIDE SEQUENCE [LARGE SCALE GENOMIC DNA]</scope>
</reference>
<accession>A0A1G1XQ71</accession>
<comment type="caution">
    <text evidence="1">The sequence shown here is derived from an EMBL/GenBank/DDBJ whole genome shotgun (WGS) entry which is preliminary data.</text>
</comment>
<gene>
    <name evidence="1" type="ORF">A2Y67_01865</name>
</gene>